<evidence type="ECO:0000313" key="3">
    <source>
        <dbReference type="Proteomes" id="UP000298218"/>
    </source>
</evidence>
<accession>A0A4Y8KMX4</accession>
<dbReference type="EMBL" id="SOHQ01000048">
    <property type="protein sequence ID" value="TFD75101.1"/>
    <property type="molecule type" value="Genomic_DNA"/>
</dbReference>
<evidence type="ECO:0000313" key="2">
    <source>
        <dbReference type="EMBL" id="TFD75101.1"/>
    </source>
</evidence>
<dbReference type="Pfam" id="PF16259">
    <property type="entry name" value="DUF4913"/>
    <property type="match status" value="1"/>
</dbReference>
<dbReference type="AlphaFoldDB" id="A0A4Y8KMX4"/>
<feature type="compositionally biased region" description="Basic residues" evidence="1">
    <location>
        <begin position="1"/>
        <end position="17"/>
    </location>
</feature>
<protein>
    <submittedName>
        <fullName evidence="2">DUF4913 domain-containing protein</fullName>
    </submittedName>
</protein>
<name>A0A4Y8KMX4_9MICO</name>
<evidence type="ECO:0000256" key="1">
    <source>
        <dbReference type="SAM" id="MobiDB-lite"/>
    </source>
</evidence>
<feature type="region of interest" description="Disordered" evidence="1">
    <location>
        <begin position="1"/>
        <end position="30"/>
    </location>
</feature>
<sequence>MDARTQRRRRTCVHRSARPGQHAGCDARTECPGRSLTGWRSPSVVERRTTKEGRAVSEFDDLREDDNEEAEETETPQLFYGSSDEFVRDRLRHMDSRRFGPGNASFRWSATWWHNPEALARIDAL</sequence>
<dbReference type="Proteomes" id="UP000298218">
    <property type="component" value="Unassembled WGS sequence"/>
</dbReference>
<organism evidence="2 3">
    <name type="scientific">Cryobacterium psychrophilum</name>
    <dbReference type="NCBI Taxonomy" id="41988"/>
    <lineage>
        <taxon>Bacteria</taxon>
        <taxon>Bacillati</taxon>
        <taxon>Actinomycetota</taxon>
        <taxon>Actinomycetes</taxon>
        <taxon>Micrococcales</taxon>
        <taxon>Microbacteriaceae</taxon>
        <taxon>Cryobacterium</taxon>
    </lineage>
</organism>
<reference evidence="2 3" key="1">
    <citation type="submission" date="2019-03" db="EMBL/GenBank/DDBJ databases">
        <title>Genomics of glacier-inhabiting Cryobacterium strains.</title>
        <authorList>
            <person name="Liu Q."/>
            <person name="Xin Y.-H."/>
        </authorList>
    </citation>
    <scope>NUCLEOTIDE SEQUENCE [LARGE SCALE GENOMIC DNA]</scope>
    <source>
        <strain evidence="2 3">CGMCC 1.4292</strain>
    </source>
</reference>
<proteinExistence type="predicted"/>
<comment type="caution">
    <text evidence="2">The sequence shown here is derived from an EMBL/GenBank/DDBJ whole genome shotgun (WGS) entry which is preliminary data.</text>
</comment>
<keyword evidence="3" id="KW-1185">Reference proteome</keyword>
<gene>
    <name evidence="2" type="ORF">E3T53_16670</name>
</gene>
<dbReference type="InterPro" id="IPR032584">
    <property type="entry name" value="DUF4913"/>
</dbReference>
<dbReference type="OrthoDB" id="4570343at2"/>